<dbReference type="GO" id="GO:0005737">
    <property type="term" value="C:cytoplasm"/>
    <property type="evidence" value="ECO:0007669"/>
    <property type="project" value="UniProtKB-SubCell"/>
</dbReference>
<sequence>MKLVLIGIQGSGKSTQGNMLSKQFNIPYLSTGHIFRQLAKEKTQLGRYIKETMNAGLLIPDEKTIEIVNSYLKREEYKKGYILDGFPRTITQAKEFSNNVDKVIYLEIPDKEAIYRLVYRASENVRQDETIPAIKKRIESFKKFTIPVLNYYRSEKKLIEIEGTQTIELVNQEILKSLGKQLIKNKVENWKLNNKKLIAIVGLPGVGKTDATKFFQNKGLPTISFGEAINEYIEKKHLQHVEENHKMVRLELRKKYGMEALAVINEKKIRNVLKESMVVIIDGLRSWEEYIYLKKSLPEVKIYIVAIYADKRLRWERSISRTHRNKLYGEERDLDELIGINMAPTIAYADHLLKNNFSIEDFHDKLDEVYRTIYYLE</sequence>
<dbReference type="HAMAP" id="MF_00235">
    <property type="entry name" value="Adenylate_kinase_Adk"/>
    <property type="match status" value="1"/>
</dbReference>
<evidence type="ECO:0000256" key="3">
    <source>
        <dbReference type="ARBA" id="ARBA00022741"/>
    </source>
</evidence>
<comment type="caution">
    <text evidence="5">Lacks conserved residue(s) required for the propagation of feature annotation.</text>
</comment>
<evidence type="ECO:0000256" key="4">
    <source>
        <dbReference type="ARBA" id="ARBA00022777"/>
    </source>
</evidence>
<accession>A0A0G0BRC7</accession>
<feature type="binding site" evidence="5">
    <location>
        <position position="137"/>
    </location>
    <ligand>
        <name>AMP</name>
        <dbReference type="ChEBI" id="CHEBI:456215"/>
    </ligand>
</feature>
<dbReference type="PROSITE" id="PS00113">
    <property type="entry name" value="ADENYLATE_KINASE"/>
    <property type="match status" value="1"/>
</dbReference>
<dbReference type="PATRIC" id="fig|1618478.3.peg.787"/>
<comment type="caution">
    <text evidence="8">The sequence shown here is derived from an EMBL/GenBank/DDBJ whole genome shotgun (WGS) entry which is preliminary data.</text>
</comment>
<comment type="subunit">
    <text evidence="5 7">Monomer.</text>
</comment>
<dbReference type="PRINTS" id="PR00094">
    <property type="entry name" value="ADENYLTKNASE"/>
</dbReference>
<evidence type="ECO:0000256" key="1">
    <source>
        <dbReference type="ARBA" id="ARBA00022679"/>
    </source>
</evidence>
<feature type="binding site" evidence="5">
    <location>
        <position position="92"/>
    </location>
    <ligand>
        <name>AMP</name>
        <dbReference type="ChEBI" id="CHEBI:456215"/>
    </ligand>
</feature>
<evidence type="ECO:0000313" key="8">
    <source>
        <dbReference type="EMBL" id="KKP72034.1"/>
    </source>
</evidence>
<evidence type="ECO:0000256" key="2">
    <source>
        <dbReference type="ARBA" id="ARBA00022727"/>
    </source>
</evidence>
<dbReference type="GO" id="GO:0005524">
    <property type="term" value="F:ATP binding"/>
    <property type="evidence" value="ECO:0007669"/>
    <property type="project" value="UniProtKB-UniRule"/>
</dbReference>
<evidence type="ECO:0000256" key="7">
    <source>
        <dbReference type="RuleBase" id="RU003331"/>
    </source>
</evidence>
<dbReference type="CDD" id="cd01428">
    <property type="entry name" value="ADK"/>
    <property type="match status" value="1"/>
</dbReference>
<comment type="subcellular location">
    <subcellularLocation>
        <location evidence="5 7">Cytoplasm</location>
    </subcellularLocation>
</comment>
<dbReference type="Pfam" id="PF13238">
    <property type="entry name" value="AAA_18"/>
    <property type="match status" value="1"/>
</dbReference>
<evidence type="ECO:0000313" key="9">
    <source>
        <dbReference type="Proteomes" id="UP000034457"/>
    </source>
</evidence>
<dbReference type="EMBL" id="LBQC01000022">
    <property type="protein sequence ID" value="KKP72034.1"/>
    <property type="molecule type" value="Genomic_DNA"/>
</dbReference>
<proteinExistence type="inferred from homology"/>
<feature type="binding site" evidence="5">
    <location>
        <position position="165"/>
    </location>
    <ligand>
        <name>ATP</name>
        <dbReference type="ChEBI" id="CHEBI:30616"/>
    </ligand>
</feature>
<dbReference type="Proteomes" id="UP000034457">
    <property type="component" value="Unassembled WGS sequence"/>
</dbReference>
<feature type="binding site" evidence="5">
    <location>
        <position position="126"/>
    </location>
    <ligand>
        <name>AMP</name>
        <dbReference type="ChEBI" id="CHEBI:456215"/>
    </ligand>
</feature>
<keyword evidence="5" id="KW-0963">Cytoplasm</keyword>
<dbReference type="EC" id="2.7.4.3" evidence="5 7"/>
<comment type="pathway">
    <text evidence="5">Purine metabolism; AMP biosynthesis via salvage pathway; AMP from ADP: step 1/1.</text>
</comment>
<feature type="binding site" evidence="5">
    <location>
        <begin position="57"/>
        <end position="59"/>
    </location>
    <ligand>
        <name>AMP</name>
        <dbReference type="ChEBI" id="CHEBI:456215"/>
    </ligand>
</feature>
<comment type="similarity">
    <text evidence="5 6">Belongs to the adenylate kinase family.</text>
</comment>
<gene>
    <name evidence="5" type="primary">adk</name>
    <name evidence="8" type="ORF">UR68_C0022G0017</name>
</gene>
<feature type="binding site" evidence="5">
    <location>
        <position position="120"/>
    </location>
    <ligand>
        <name>ATP</name>
        <dbReference type="ChEBI" id="CHEBI:30616"/>
    </ligand>
</feature>
<dbReference type="STRING" id="1618478.UR68_C0022G0017"/>
<dbReference type="Gene3D" id="3.40.50.300">
    <property type="entry name" value="P-loop containing nucleotide triphosphate hydrolases"/>
    <property type="match status" value="2"/>
</dbReference>
<dbReference type="Pfam" id="PF00406">
    <property type="entry name" value="ADK"/>
    <property type="match status" value="1"/>
</dbReference>
<dbReference type="InterPro" id="IPR000850">
    <property type="entry name" value="Adenylat/UMP-CMP_kin"/>
</dbReference>
<organism evidence="8 9">
    <name type="scientific">Candidatus Roizmanbacteria bacterium GW2011_GWA2_35_19</name>
    <dbReference type="NCBI Taxonomy" id="1618478"/>
    <lineage>
        <taxon>Bacteria</taxon>
        <taxon>Candidatus Roizmaniibacteriota</taxon>
    </lineage>
</organism>
<dbReference type="SUPFAM" id="SSF52540">
    <property type="entry name" value="P-loop containing nucleoside triphosphate hydrolases"/>
    <property type="match status" value="2"/>
</dbReference>
<feature type="binding site" evidence="5">
    <location>
        <begin position="10"/>
        <end position="15"/>
    </location>
    <ligand>
        <name>ATP</name>
        <dbReference type="ChEBI" id="CHEBI:30616"/>
    </ligand>
</feature>
<dbReference type="PANTHER" id="PTHR23359">
    <property type="entry name" value="NUCLEOTIDE KINASE"/>
    <property type="match status" value="1"/>
</dbReference>
<keyword evidence="1 5" id="KW-0808">Transferase</keyword>
<keyword evidence="5 7" id="KW-0067">ATP-binding</keyword>
<comment type="catalytic activity">
    <reaction evidence="5 7">
        <text>AMP + ATP = 2 ADP</text>
        <dbReference type="Rhea" id="RHEA:12973"/>
        <dbReference type="ChEBI" id="CHEBI:30616"/>
        <dbReference type="ChEBI" id="CHEBI:456215"/>
        <dbReference type="ChEBI" id="CHEBI:456216"/>
        <dbReference type="EC" id="2.7.4.3"/>
    </reaction>
</comment>
<dbReference type="InterPro" id="IPR027417">
    <property type="entry name" value="P-loop_NTPase"/>
</dbReference>
<feature type="binding site" evidence="5">
    <location>
        <position position="31"/>
    </location>
    <ligand>
        <name>AMP</name>
        <dbReference type="ChEBI" id="CHEBI:456215"/>
    </ligand>
</feature>
<evidence type="ECO:0000256" key="5">
    <source>
        <dbReference type="HAMAP-Rule" id="MF_00235"/>
    </source>
</evidence>
<dbReference type="GO" id="GO:0044209">
    <property type="term" value="P:AMP salvage"/>
    <property type="evidence" value="ECO:0007669"/>
    <property type="project" value="UniProtKB-UniRule"/>
</dbReference>
<name>A0A0G0BRC7_9BACT</name>
<feature type="binding site" evidence="5">
    <location>
        <position position="36"/>
    </location>
    <ligand>
        <name>AMP</name>
        <dbReference type="ChEBI" id="CHEBI:456215"/>
    </ligand>
</feature>
<comment type="function">
    <text evidence="5">Catalyzes the reversible transfer of the terminal phosphate group between ATP and AMP. Plays an important role in cellular energy homeostasis and in adenine nucleotide metabolism.</text>
</comment>
<keyword evidence="2 5" id="KW-0545">Nucleotide biosynthesis</keyword>
<protein>
    <recommendedName>
        <fullName evidence="5 7">Adenylate kinase</fullName>
        <shortName evidence="5">AK</shortName>
        <ecNumber evidence="5 7">2.7.4.3</ecNumber>
    </recommendedName>
    <alternativeName>
        <fullName evidence="5">ATP-AMP transphosphorylase</fullName>
    </alternativeName>
    <alternativeName>
        <fullName evidence="5">ATP:AMP phosphotransferase</fullName>
    </alternativeName>
    <alternativeName>
        <fullName evidence="5">Adenylate monophosphate kinase</fullName>
    </alternativeName>
</protein>
<feature type="region of interest" description="NMP" evidence="5">
    <location>
        <begin position="30"/>
        <end position="59"/>
    </location>
</feature>
<evidence type="ECO:0000256" key="6">
    <source>
        <dbReference type="RuleBase" id="RU003330"/>
    </source>
</evidence>
<reference evidence="8 9" key="1">
    <citation type="journal article" date="2015" name="Nature">
        <title>rRNA introns, odd ribosomes, and small enigmatic genomes across a large radiation of phyla.</title>
        <authorList>
            <person name="Brown C.T."/>
            <person name="Hug L.A."/>
            <person name="Thomas B.C."/>
            <person name="Sharon I."/>
            <person name="Castelle C.J."/>
            <person name="Singh A."/>
            <person name="Wilkins M.J."/>
            <person name="Williams K.H."/>
            <person name="Banfield J.F."/>
        </authorList>
    </citation>
    <scope>NUCLEOTIDE SEQUENCE [LARGE SCALE GENOMIC DNA]</scope>
</reference>
<keyword evidence="4 5" id="KW-0418">Kinase</keyword>
<dbReference type="AlphaFoldDB" id="A0A0G0BRC7"/>
<dbReference type="GO" id="GO:0004017">
    <property type="term" value="F:AMP kinase activity"/>
    <property type="evidence" value="ECO:0007669"/>
    <property type="project" value="UniProtKB-UniRule"/>
</dbReference>
<dbReference type="UniPathway" id="UPA00588">
    <property type="reaction ID" value="UER00649"/>
</dbReference>
<feature type="binding site" evidence="5">
    <location>
        <begin position="85"/>
        <end position="88"/>
    </location>
    <ligand>
        <name>AMP</name>
        <dbReference type="ChEBI" id="CHEBI:456215"/>
    </ligand>
</feature>
<comment type="domain">
    <text evidence="5">Consists of three domains, a large central CORE domain and two small peripheral domains, NMPbind and LID, which undergo movements during catalysis. The LID domain closes over the site of phosphoryl transfer upon ATP binding. Assembling and dissambling the active center during each catalytic cycle provides an effective means to prevent ATP hydrolysis.</text>
</comment>
<keyword evidence="3 5" id="KW-0547">Nucleotide-binding</keyword>
<dbReference type="InterPro" id="IPR033690">
    <property type="entry name" value="Adenylat_kinase_CS"/>
</dbReference>